<protein>
    <recommendedName>
        <fullName evidence="4">Translation initiation factor 2</fullName>
    </recommendedName>
</protein>
<keyword evidence="3" id="KW-1185">Reference proteome</keyword>
<dbReference type="InterPro" id="IPR043129">
    <property type="entry name" value="ATPase_NBD"/>
</dbReference>
<gene>
    <name evidence="2" type="ORF">FHD67_13620</name>
</gene>
<feature type="compositionally biased region" description="Low complexity" evidence="1">
    <location>
        <begin position="430"/>
        <end position="500"/>
    </location>
</feature>
<sequence>MNQHAAPPEFAMSFTQEAVRLECRNGPDWRPLGHARFAGGDMAAVLNGLREQAGGQAGELDTVLVIPDDQILYTVLTVPFGSDTAATIARALEASTPYRAEDLAFDWCPATNGDIETLRVAAVARRTLHEAEDFARAQGFRPSGFQARPGDDRFQGNPDFGPSRLVQEQYNRRPFSEPVLSQARVTAPQIEIEQPVVAAVPVISRIIPHVVAVPAAVSVPPATDTVAPPTGETPAAVIRHGSGPLTAKRLSPRAEAVHSRAAAARAERDAAAPAEDVAPTLSDRLRALDPARLPVLLGGLALLLVMALLFLGRPAPQEELAQAPVPQAPVQQAPVQQAPVAAEPQQTAPAPQAAIPVAPTTTTPVDPVPVAQEPQTAQTTPEQPDALDQALAEALAQARAPAPASTPVAVPPAASMIADLTATPAATATTEVAPAAEPTPAEPAPAETMATAAAPATPTPAATAPTPSAAQTAAAQAEQLARSARPPRATPAAASVPATPDRQPTVP</sequence>
<proteinExistence type="predicted"/>
<feature type="non-terminal residue" evidence="2">
    <location>
        <position position="507"/>
    </location>
</feature>
<dbReference type="EMBL" id="VDDC01000025">
    <property type="protein sequence ID" value="TNH38637.1"/>
    <property type="molecule type" value="Genomic_DNA"/>
</dbReference>
<dbReference type="AlphaFoldDB" id="A0A5C4R4J1"/>
<dbReference type="Proteomes" id="UP000304880">
    <property type="component" value="Unassembled WGS sequence"/>
</dbReference>
<evidence type="ECO:0000313" key="3">
    <source>
        <dbReference type="Proteomes" id="UP000304880"/>
    </source>
</evidence>
<organism evidence="2 3">
    <name type="scientific">Paracoccus haeundaensis</name>
    <dbReference type="NCBI Taxonomy" id="225362"/>
    <lineage>
        <taxon>Bacteria</taxon>
        <taxon>Pseudomonadati</taxon>
        <taxon>Pseudomonadota</taxon>
        <taxon>Alphaproteobacteria</taxon>
        <taxon>Rhodobacterales</taxon>
        <taxon>Paracoccaceae</taxon>
        <taxon>Paracoccus</taxon>
    </lineage>
</organism>
<evidence type="ECO:0000313" key="2">
    <source>
        <dbReference type="EMBL" id="TNH38637.1"/>
    </source>
</evidence>
<evidence type="ECO:0008006" key="4">
    <source>
        <dbReference type="Google" id="ProtNLM"/>
    </source>
</evidence>
<reference evidence="2 3" key="1">
    <citation type="submission" date="2019-06" db="EMBL/GenBank/DDBJ databases">
        <authorList>
            <person name="Li J."/>
        </authorList>
    </citation>
    <scope>NUCLEOTIDE SEQUENCE [LARGE SCALE GENOMIC DNA]</scope>
    <source>
        <strain evidence="2 3">CGMCC 1.8012</strain>
    </source>
</reference>
<name>A0A5C4R4J1_9RHOB</name>
<dbReference type="SUPFAM" id="SSF53067">
    <property type="entry name" value="Actin-like ATPase domain"/>
    <property type="match status" value="1"/>
</dbReference>
<evidence type="ECO:0000256" key="1">
    <source>
        <dbReference type="SAM" id="MobiDB-lite"/>
    </source>
</evidence>
<accession>A0A5C4R4J1</accession>
<feature type="region of interest" description="Disordered" evidence="1">
    <location>
        <begin position="322"/>
        <end position="385"/>
    </location>
</feature>
<feature type="region of interest" description="Disordered" evidence="1">
    <location>
        <begin position="430"/>
        <end position="507"/>
    </location>
</feature>
<comment type="caution">
    <text evidence="2">The sequence shown here is derived from an EMBL/GenBank/DDBJ whole genome shotgun (WGS) entry which is preliminary data.</text>
</comment>